<reference evidence="2" key="1">
    <citation type="submission" date="2022-11" db="UniProtKB">
        <authorList>
            <consortium name="WormBaseParasite"/>
        </authorList>
    </citation>
    <scope>IDENTIFICATION</scope>
</reference>
<accession>A0AC35F0F3</accession>
<evidence type="ECO:0000313" key="2">
    <source>
        <dbReference type="WBParaSite" id="PS1159_v2.g12558.t1"/>
    </source>
</evidence>
<proteinExistence type="predicted"/>
<name>A0AC35F0F3_9BILA</name>
<evidence type="ECO:0000313" key="1">
    <source>
        <dbReference type="Proteomes" id="UP000887580"/>
    </source>
</evidence>
<dbReference type="Proteomes" id="UP000887580">
    <property type="component" value="Unplaced"/>
</dbReference>
<sequence>MKLRGTAATYFVVFDDYEENENLQSWNKSFKAPSFTSLNEDNNDDLKKRWKNANNLKTINKSTLSLHIAAFVNLNEVSSDALNKNFQKSWLNNPFEFPRQSYDKAFEPEVSQFKASERLLNLNKSDLCFHIDSSINDCDSMLTTVPCTTITEIQRPLDYSPTPYLNKNNNNRFKHDIIGWSPGKNGNNVQKFASEDFDQQRYYTGTLKQQQQQLQETPKRKPKKMTPKANDTSFYMINYEQKLPTKIQPRPKAAVFHKIESPPSFVVFQSIQKLDSHELNHAIWTTPNNSPRISILHLSCNSGAVTDVATGAAIQKTLSSISISTQSKISNEKAPPTLAEESIGMMKLRNKWQQNISSSSSALSTSHVTSPSSQTSEGNDNDKNKEAWNELYKEMDKLEKLLFPENDNIGYENSYLKNEEFQYQPQRLQNYAPISKTLTTEEEYYDASNKEEESEIQFIQASEPSEFEKNVKFAHDFEKHFKGRYDENGPIDLWLKMMTDKSNYQQQQQQSHRYYVKDDDNEIIQEKNETHDTLVEEEKSSDDEIVFNEDEEKALQILEECVSVLKELEIITAVPRKKHQKHKKYGLQRNLATINKYEIDCESTTPRAASI</sequence>
<dbReference type="WBParaSite" id="PS1159_v2.g12558.t1">
    <property type="protein sequence ID" value="PS1159_v2.g12558.t1"/>
    <property type="gene ID" value="PS1159_v2.g12558"/>
</dbReference>
<protein>
    <submittedName>
        <fullName evidence="2">Uncharacterized protein</fullName>
    </submittedName>
</protein>
<organism evidence="1 2">
    <name type="scientific">Panagrolaimus sp. PS1159</name>
    <dbReference type="NCBI Taxonomy" id="55785"/>
    <lineage>
        <taxon>Eukaryota</taxon>
        <taxon>Metazoa</taxon>
        <taxon>Ecdysozoa</taxon>
        <taxon>Nematoda</taxon>
        <taxon>Chromadorea</taxon>
        <taxon>Rhabditida</taxon>
        <taxon>Tylenchina</taxon>
        <taxon>Panagrolaimomorpha</taxon>
        <taxon>Panagrolaimoidea</taxon>
        <taxon>Panagrolaimidae</taxon>
        <taxon>Panagrolaimus</taxon>
    </lineage>
</organism>